<dbReference type="AlphaFoldDB" id="A0A9P6GL14"/>
<gene>
    <name evidence="1" type="ORF">PMIN01_05999</name>
</gene>
<sequence>MPPLAASDTRTPNAFGSLPVELFLNILDQLVGTRDGRLPVAYEPSHSTTKALRALTLVSRTVYLCASRRLYANCLYLNDVMRHHHFRRTLGLDLGHHPLSLEYGQAGRNEEIFNEADIPQHVVSLFLSPEKTENCGMTPRVRLPHVIDLCLAVGSTLKRLVIDINPVYVPASEQALLKPHCSRRNIFLHMPNLEELVCSYDTSDYFRYPPPNLKRLAMTANDMEPTHLDFYFMVSSLEKLFILRPKNLNAKHIDEFFDRHNGRHIDIVLVDVNNNHRTPQSTRDWSSDDKVTIWEADVPRSFYGDEEDLILCDQWIWTHGVKGDLWDQEKRRMRSWSEIERSQAEPAAL</sequence>
<evidence type="ECO:0000313" key="1">
    <source>
        <dbReference type="EMBL" id="KAF9736084.1"/>
    </source>
</evidence>
<proteinExistence type="predicted"/>
<reference evidence="1" key="1">
    <citation type="journal article" date="2020" name="Mol. Plant Microbe Interact.">
        <title>Genome Sequence of the Biocontrol Agent Coniothyrium minitans strain Conio (IMI 134523).</title>
        <authorList>
            <person name="Patel D."/>
            <person name="Shittu T.A."/>
            <person name="Baroncelli R."/>
            <person name="Muthumeenakshi S."/>
            <person name="Osborne T.H."/>
            <person name="Janganan T.K."/>
            <person name="Sreenivasaprasad S."/>
        </authorList>
    </citation>
    <scope>NUCLEOTIDE SEQUENCE</scope>
    <source>
        <strain evidence="1">Conio</strain>
    </source>
</reference>
<accession>A0A9P6GL14</accession>
<dbReference type="Proteomes" id="UP000756921">
    <property type="component" value="Unassembled WGS sequence"/>
</dbReference>
<keyword evidence="2" id="KW-1185">Reference proteome</keyword>
<dbReference type="EMBL" id="WJXW01000005">
    <property type="protein sequence ID" value="KAF9736084.1"/>
    <property type="molecule type" value="Genomic_DNA"/>
</dbReference>
<organism evidence="1 2">
    <name type="scientific">Paraphaeosphaeria minitans</name>
    <dbReference type="NCBI Taxonomy" id="565426"/>
    <lineage>
        <taxon>Eukaryota</taxon>
        <taxon>Fungi</taxon>
        <taxon>Dikarya</taxon>
        <taxon>Ascomycota</taxon>
        <taxon>Pezizomycotina</taxon>
        <taxon>Dothideomycetes</taxon>
        <taxon>Pleosporomycetidae</taxon>
        <taxon>Pleosporales</taxon>
        <taxon>Massarineae</taxon>
        <taxon>Didymosphaeriaceae</taxon>
        <taxon>Paraphaeosphaeria</taxon>
    </lineage>
</organism>
<name>A0A9P6GL14_9PLEO</name>
<dbReference type="OrthoDB" id="6365676at2759"/>
<evidence type="ECO:0000313" key="2">
    <source>
        <dbReference type="Proteomes" id="UP000756921"/>
    </source>
</evidence>
<protein>
    <submittedName>
        <fullName evidence="1">Uncharacterized protein</fullName>
    </submittedName>
</protein>
<comment type="caution">
    <text evidence="1">The sequence shown here is derived from an EMBL/GenBank/DDBJ whole genome shotgun (WGS) entry which is preliminary data.</text>
</comment>